<keyword evidence="2" id="KW-0813">Transport</keyword>
<evidence type="ECO:0000256" key="5">
    <source>
        <dbReference type="ARBA" id="ARBA00023136"/>
    </source>
</evidence>
<evidence type="ECO:0000256" key="2">
    <source>
        <dbReference type="ARBA" id="ARBA00022448"/>
    </source>
</evidence>
<dbReference type="PANTHER" id="PTHR11706">
    <property type="entry name" value="SOLUTE CARRIER PROTEIN FAMILY 11 MEMBER"/>
    <property type="match status" value="1"/>
</dbReference>
<evidence type="ECO:0000256" key="4">
    <source>
        <dbReference type="ARBA" id="ARBA00022989"/>
    </source>
</evidence>
<proteinExistence type="inferred from homology"/>
<feature type="transmembrane region" description="Helical" evidence="6">
    <location>
        <begin position="418"/>
        <end position="438"/>
    </location>
</feature>
<feature type="transmembrane region" description="Helical" evidence="6">
    <location>
        <begin position="72"/>
        <end position="91"/>
    </location>
</feature>
<evidence type="ECO:0000256" key="3">
    <source>
        <dbReference type="ARBA" id="ARBA00022692"/>
    </source>
</evidence>
<evidence type="ECO:0000313" key="7">
    <source>
        <dbReference type="EMBL" id="CAB4334021.1"/>
    </source>
</evidence>
<protein>
    <submittedName>
        <fullName evidence="8">Unannotated protein</fullName>
    </submittedName>
</protein>
<feature type="transmembrane region" description="Helical" evidence="6">
    <location>
        <begin position="353"/>
        <end position="371"/>
    </location>
</feature>
<comment type="subcellular location">
    <subcellularLocation>
        <location evidence="1">Membrane</location>
        <topology evidence="1">Multi-pass membrane protein</topology>
    </subcellularLocation>
</comment>
<feature type="transmembrane region" description="Helical" evidence="6">
    <location>
        <begin position="43"/>
        <end position="60"/>
    </location>
</feature>
<evidence type="ECO:0000313" key="8">
    <source>
        <dbReference type="EMBL" id="CAB5028776.1"/>
    </source>
</evidence>
<dbReference type="GO" id="GO:0005886">
    <property type="term" value="C:plasma membrane"/>
    <property type="evidence" value="ECO:0007669"/>
    <property type="project" value="TreeGrafter"/>
</dbReference>
<dbReference type="PANTHER" id="PTHR11706:SF33">
    <property type="entry name" value="NATURAL RESISTANCE-ASSOCIATED MACROPHAGE PROTEIN 2"/>
    <property type="match status" value="1"/>
</dbReference>
<dbReference type="GO" id="GO:0034755">
    <property type="term" value="P:iron ion transmembrane transport"/>
    <property type="evidence" value="ECO:0007669"/>
    <property type="project" value="TreeGrafter"/>
</dbReference>
<dbReference type="GO" id="GO:0015086">
    <property type="term" value="F:cadmium ion transmembrane transporter activity"/>
    <property type="evidence" value="ECO:0007669"/>
    <property type="project" value="TreeGrafter"/>
</dbReference>
<feature type="transmembrane region" description="Helical" evidence="6">
    <location>
        <begin position="222"/>
        <end position="244"/>
    </location>
</feature>
<name>A0A6J7RIX9_9ZZZZ</name>
<feature type="transmembrane region" description="Helical" evidence="6">
    <location>
        <begin position="149"/>
        <end position="168"/>
    </location>
</feature>
<dbReference type="InterPro" id="IPR001046">
    <property type="entry name" value="NRAMP_fam"/>
</dbReference>
<feature type="transmembrane region" description="Helical" evidence="6">
    <location>
        <begin position="265"/>
        <end position="290"/>
    </location>
</feature>
<feature type="transmembrane region" description="Helical" evidence="6">
    <location>
        <begin position="180"/>
        <end position="202"/>
    </location>
</feature>
<dbReference type="NCBIfam" id="TIGR01197">
    <property type="entry name" value="nramp"/>
    <property type="match status" value="1"/>
</dbReference>
<keyword evidence="3 6" id="KW-0812">Transmembrane</keyword>
<dbReference type="Pfam" id="PF01566">
    <property type="entry name" value="Nramp"/>
    <property type="match status" value="1"/>
</dbReference>
<keyword evidence="5 6" id="KW-0472">Membrane</keyword>
<gene>
    <name evidence="7" type="ORF">UFOPK3522_00044</name>
    <name evidence="8" type="ORF">UFOPK4175_00120</name>
</gene>
<evidence type="ECO:0000256" key="1">
    <source>
        <dbReference type="ARBA" id="ARBA00004141"/>
    </source>
</evidence>
<evidence type="ECO:0000256" key="6">
    <source>
        <dbReference type="SAM" id="Phobius"/>
    </source>
</evidence>
<accession>A0A6J7RIX9</accession>
<dbReference type="NCBIfam" id="NF037982">
    <property type="entry name" value="Nramp_1"/>
    <property type="match status" value="1"/>
</dbReference>
<feature type="transmembrane region" description="Helical" evidence="6">
    <location>
        <begin position="377"/>
        <end position="398"/>
    </location>
</feature>
<dbReference type="HAMAP" id="MF_00221">
    <property type="entry name" value="NRAMP"/>
    <property type="match status" value="1"/>
</dbReference>
<sequence length="439" mass="46286">MTAPLREELGADAIPAGVDAETAVQLDLSDLERLRSRGRMRTMLALLGPAFVACIAYIDPGNFATNISAGSTFGYLLVWVLVSANLMAMLIQNLSAKIGIATGRNLPELCREHFRPPVVRGLWLQAEVVAMATDLAEFVGAALALNLLFGVPLFAAGLITAVASFAVLSLQQRGYRRFEVAISFFLLIILLGFLYNTLKIGFDPGAAAAGLVPSFDGSNSVLLAAAILGATVMPHVIYLHSALTQGRIKPRDDDERRQLLRFQRVDVTVAMGLAGVVNLLMLVVAASLFFEGPLGGTATIEGAYNGFDQLVGGDAALAFALALLASGFASSSVGTYAGQVVMQGFINRTIPLALRRSITMAPALIVLAIGVNPTDALVISQVVLSFGIPFALVPLVLLTRRADVMGALVNRRVTTLAASLVAALIIALNLFLLVQITIG</sequence>
<feature type="transmembrane region" description="Helical" evidence="6">
    <location>
        <begin position="315"/>
        <end position="341"/>
    </location>
</feature>
<dbReference type="EMBL" id="CAESAO010000002">
    <property type="protein sequence ID" value="CAB4334021.1"/>
    <property type="molecule type" value="Genomic_DNA"/>
</dbReference>
<keyword evidence="4 6" id="KW-1133">Transmembrane helix</keyword>
<reference evidence="8" key="1">
    <citation type="submission" date="2020-05" db="EMBL/GenBank/DDBJ databases">
        <authorList>
            <person name="Chiriac C."/>
            <person name="Salcher M."/>
            <person name="Ghai R."/>
            <person name="Kavagutti S V."/>
        </authorList>
    </citation>
    <scope>NUCLEOTIDE SEQUENCE</scope>
</reference>
<organism evidence="8">
    <name type="scientific">freshwater metagenome</name>
    <dbReference type="NCBI Taxonomy" id="449393"/>
    <lineage>
        <taxon>unclassified sequences</taxon>
        <taxon>metagenomes</taxon>
        <taxon>ecological metagenomes</taxon>
    </lineage>
</organism>
<dbReference type="NCBIfam" id="NF001923">
    <property type="entry name" value="PRK00701.1"/>
    <property type="match status" value="1"/>
</dbReference>
<dbReference type="GO" id="GO:0005384">
    <property type="term" value="F:manganese ion transmembrane transporter activity"/>
    <property type="evidence" value="ECO:0007669"/>
    <property type="project" value="TreeGrafter"/>
</dbReference>
<dbReference type="PRINTS" id="PR00447">
    <property type="entry name" value="NATRESASSCMP"/>
</dbReference>
<dbReference type="AlphaFoldDB" id="A0A6J7RIX9"/>
<dbReference type="EMBL" id="CAFBPX010000011">
    <property type="protein sequence ID" value="CAB5028776.1"/>
    <property type="molecule type" value="Genomic_DNA"/>
</dbReference>